<reference evidence="2 3" key="1">
    <citation type="submission" date="2018-08" db="EMBL/GenBank/DDBJ databases">
        <title>Salinimonas sediminis sp. nov., a piezophilic bacterium isolated from a deep-sea sediment sample from the New Britain Trench.</title>
        <authorList>
            <person name="Cao J."/>
        </authorList>
    </citation>
    <scope>NUCLEOTIDE SEQUENCE [LARGE SCALE GENOMIC DNA]</scope>
    <source>
        <strain evidence="2 3">N102</strain>
    </source>
</reference>
<keyword evidence="2" id="KW-0723">Serine/threonine-protein kinase</keyword>
<dbReference type="InterPro" id="IPR000719">
    <property type="entry name" value="Prot_kinase_dom"/>
</dbReference>
<dbReference type="InterPro" id="IPR053235">
    <property type="entry name" value="Ser_Thr_kinase"/>
</dbReference>
<dbReference type="GO" id="GO:0005737">
    <property type="term" value="C:cytoplasm"/>
    <property type="evidence" value="ECO:0007669"/>
    <property type="project" value="TreeGrafter"/>
</dbReference>
<dbReference type="OrthoDB" id="9801841at2"/>
<dbReference type="PROSITE" id="PS50011">
    <property type="entry name" value="PROTEIN_KINASE_DOM"/>
    <property type="match status" value="1"/>
</dbReference>
<dbReference type="Proteomes" id="UP000262073">
    <property type="component" value="Chromosome"/>
</dbReference>
<dbReference type="InterPro" id="IPR011009">
    <property type="entry name" value="Kinase-like_dom_sf"/>
</dbReference>
<dbReference type="SMART" id="SM00220">
    <property type="entry name" value="S_TKc"/>
    <property type="match status" value="1"/>
</dbReference>
<dbReference type="RefSeq" id="WP_117316622.1">
    <property type="nucleotide sequence ID" value="NZ_CP031769.1"/>
</dbReference>
<proteinExistence type="predicted"/>
<sequence length="613" mass="69564">MEQPRALKHFYIPEEQSVYLLSHADAKKLKDWVTLCTRQLAVLGYQHIALIGKGAFGFVFAGNGPAQQQHVFKFSRITLPQHVQDRLEDEAYMLSQVKHSHVPPLIEFQRVRKQAILVMQRAPGQDLEQVSLQHGPLPPRIVVKITVQIARLLQHLRQHTYQDLPKPIVHGDIKPSNLMWDARSETLQLIDWGSSVFAQVDVDGQFVTANVMDLMSADMQQTNARLGDVYFIGEEQLNGALSSPRFDEQGLASTVYALASGQSSRFGRKVITPNALGLPKLLAGILTHMLSDDPAERRRGGDYLFAHLHVLQQMVFAGDSNMTYQPLIPCWASQHPKEIETVVYSSRKSYLRQHQDIADNELNYINDAQFERYYKNYLMGMGETEKAFIAAVSRLGKYPVVGGMAIRWEPEGIYVDSSLNLYSAPAKAAFEQSVNNVISLARAIHRSGVFKCCMFNAKDTLHIERADEYSPFVPPEKCHITFEVSRVSVTEDSSRIHSYFEDGEDPDELLRLPPSLMALLAQLNTIHHTGCIIFEALPTHLKIHNYYMLLDHTQQHTFEQLLDAIVAEVPSITGLGISGFMKLPYKDTRFFEHKAQLPERYYPRNPRQINNTE</sequence>
<dbReference type="SUPFAM" id="SSF56112">
    <property type="entry name" value="Protein kinase-like (PK-like)"/>
    <property type="match status" value="1"/>
</dbReference>
<gene>
    <name evidence="2" type="ORF">D0Y50_09370</name>
</gene>
<organism evidence="2 3">
    <name type="scientific">Salinimonas sediminis</name>
    <dbReference type="NCBI Taxonomy" id="2303538"/>
    <lineage>
        <taxon>Bacteria</taxon>
        <taxon>Pseudomonadati</taxon>
        <taxon>Pseudomonadota</taxon>
        <taxon>Gammaproteobacteria</taxon>
        <taxon>Alteromonadales</taxon>
        <taxon>Alteromonadaceae</taxon>
        <taxon>Alteromonas/Salinimonas group</taxon>
        <taxon>Salinimonas</taxon>
    </lineage>
</organism>
<dbReference type="Gene3D" id="1.10.510.10">
    <property type="entry name" value="Transferase(Phosphotransferase) domain 1"/>
    <property type="match status" value="1"/>
</dbReference>
<dbReference type="EMBL" id="CP031769">
    <property type="protein sequence ID" value="AXR06558.1"/>
    <property type="molecule type" value="Genomic_DNA"/>
</dbReference>
<protein>
    <submittedName>
        <fullName evidence="2">Serine/threonine protein kinase</fullName>
    </submittedName>
</protein>
<keyword evidence="3" id="KW-1185">Reference proteome</keyword>
<dbReference type="PANTHER" id="PTHR24361">
    <property type="entry name" value="MITOGEN-ACTIVATED KINASE KINASE KINASE"/>
    <property type="match status" value="1"/>
</dbReference>
<name>A0A346NM01_9ALTE</name>
<keyword evidence="2" id="KW-0808">Transferase</keyword>
<dbReference type="GO" id="GO:0004674">
    <property type="term" value="F:protein serine/threonine kinase activity"/>
    <property type="evidence" value="ECO:0007669"/>
    <property type="project" value="UniProtKB-KW"/>
</dbReference>
<accession>A0A346NM01</accession>
<dbReference type="AlphaFoldDB" id="A0A346NM01"/>
<evidence type="ECO:0000313" key="2">
    <source>
        <dbReference type="EMBL" id="AXR06558.1"/>
    </source>
</evidence>
<feature type="domain" description="Protein kinase" evidence="1">
    <location>
        <begin position="45"/>
        <end position="310"/>
    </location>
</feature>
<keyword evidence="2" id="KW-0418">Kinase</keyword>
<evidence type="ECO:0000259" key="1">
    <source>
        <dbReference type="PROSITE" id="PS50011"/>
    </source>
</evidence>
<dbReference type="GO" id="GO:0005524">
    <property type="term" value="F:ATP binding"/>
    <property type="evidence" value="ECO:0007669"/>
    <property type="project" value="InterPro"/>
</dbReference>
<dbReference type="Pfam" id="PF00069">
    <property type="entry name" value="Pkinase"/>
    <property type="match status" value="1"/>
</dbReference>
<evidence type="ECO:0000313" key="3">
    <source>
        <dbReference type="Proteomes" id="UP000262073"/>
    </source>
</evidence>
<dbReference type="KEGG" id="salm:D0Y50_09370"/>